<feature type="region of interest" description="Disordered" evidence="1">
    <location>
        <begin position="1343"/>
        <end position="1384"/>
    </location>
</feature>
<dbReference type="EMBL" id="NRRV01000017">
    <property type="protein sequence ID" value="MBK1630861.1"/>
    <property type="molecule type" value="Genomic_DNA"/>
</dbReference>
<feature type="region of interest" description="Disordered" evidence="1">
    <location>
        <begin position="614"/>
        <end position="641"/>
    </location>
</feature>
<keyword evidence="4" id="KW-1185">Reference proteome</keyword>
<dbReference type="RefSeq" id="WP_200236149.1">
    <property type="nucleotide sequence ID" value="NZ_NRRV01000017.1"/>
</dbReference>
<dbReference type="InterPro" id="IPR011836">
    <property type="entry name" value="YhdP"/>
</dbReference>
<dbReference type="InterPro" id="IPR025263">
    <property type="entry name" value="YhdP_central"/>
</dbReference>
<dbReference type="Proteomes" id="UP000748752">
    <property type="component" value="Unassembled WGS sequence"/>
</dbReference>
<sequence>MTRRLLRTLLRRLAGLAAAAIIGFAVLTLVVRLALPHADGLRGVLAERLGDALGAELTVETLGLHLRGLRPELSLEGATLHDPASGERLLALRALYVDLRLRASLLAWAPRIDGITLVGAHLEVRREGDGRIGVRGLDRLGGGDGDAAAFFLHQGHFSLVDSDIAWTDAAAGAPTLDFHVARLDLRNRGAVHRLRMRGAPPGDPGGTLTLLADLRGPSGRPEQWSGRLYTDWRGSDLAHVLRGRLPAGLQLTTDGLHVSSWNDLRNGRLTRATARVWLDDLVLQRPAPAPAGGADDGTATTTRLALGDVGALARWRRQGHGWRLDVPSVKLFSNLRGAEETALRLVGDRAAAGEPTAVHGWLAGLPLEHLAAIGRFAAPAAGTETLTPLLAGRIAGRLHDLRFRLGQSPSGAPSGSDWLVNGRISDFGLGPAPSAGDADTPPPAPAGPIPAVDGLELRFSAAQDRGAVDLSARDGYLDLRPHLIAPLTLSRLAGRIAWHRTADGVRIGTNALAADTPDVATLSRLDLLMPPDTAPRIDLHTHVRGGDADAVSRYLPASKMDDRLEAWLDRAIVAGELVSGDLLLRGPLADFPFDAHNGSFQLVLRVRDGVLDYQPPRPAPREPGMSAAGSTAPQAAPGRSEWPRLEDMDVTLYFDRRRLDIELAGARILSTRVTSGSARMPNLWQPEHLRIEAEGTGPLTDGLKVLAETPLAEKLGGIAEALAAEGRGRLRLELDVPLRRGLEFGYAGRLGLLEDAAVALRASELRFADLEGNLRFDRSGLHAEDIAARLGAQPLRVDIETHGPDAGENAGRTDIVARGNTPAARLAEVLPSPWWGLLQGSADWQLRASIDNADAAAGKPPLDLALQSDLRGMALDLPAPFGKAADSTRALRIDTRLVPEEPPTITARLGDIGARLALAAGPDGPALERAALDLSQLPEALPETAGIELRGRLGDVALGDWLQWGAEHASVLQAAEGRASGPRLLPARLSAQSLRLGVLRFENVRAGLTPATEGGWRIGLEADGNSASVRLPGGDDAPVVVRLDTLDLAPLLAAQQAEQGPAAAGPDPRRVPPLSLEVEALRRGKDALGRLRLELARTPTGVEATDLSLRGPLVTASGSGQWTRDATGYIETAVAVDLRSPDLGELLRHAGYYSALADAPARAELALSWPGGPGGFRLPQARGSLRLDVDGGRLLDMEPGVGRMLGVLNLSALERRLSLDFSDVLDAGFSFDRIQGDLVIGSGTARIGQLDILSATADIRVRGSMDLVAQTFDQRVRVTPEIGSGVAIAGAVAGGPLVGAAVLLADSVSGNAVSQLASYEYQVTGPWSEPEVRRIAGDDGVRSVPDLLLPETATSNGRDSGMGAGSEQEGGARERPVSPFLDQN</sequence>
<evidence type="ECO:0000256" key="1">
    <source>
        <dbReference type="SAM" id="MobiDB-lite"/>
    </source>
</evidence>
<feature type="domain" description="YhdP central" evidence="2">
    <location>
        <begin position="5"/>
        <end position="1332"/>
    </location>
</feature>
<comment type="caution">
    <text evidence="3">The sequence shown here is derived from an EMBL/GenBank/DDBJ whole genome shotgun (WGS) entry which is preliminary data.</text>
</comment>
<evidence type="ECO:0000259" key="2">
    <source>
        <dbReference type="Pfam" id="PF13116"/>
    </source>
</evidence>
<proteinExistence type="predicted"/>
<dbReference type="PANTHER" id="PTHR38690">
    <property type="entry name" value="PROTEASE-RELATED"/>
    <property type="match status" value="1"/>
</dbReference>
<gene>
    <name evidence="3" type="ORF">CKO31_08915</name>
</gene>
<organism evidence="3 4">
    <name type="scientific">Thiohalocapsa halophila</name>
    <dbReference type="NCBI Taxonomy" id="69359"/>
    <lineage>
        <taxon>Bacteria</taxon>
        <taxon>Pseudomonadati</taxon>
        <taxon>Pseudomonadota</taxon>
        <taxon>Gammaproteobacteria</taxon>
        <taxon>Chromatiales</taxon>
        <taxon>Chromatiaceae</taxon>
        <taxon>Thiohalocapsa</taxon>
    </lineage>
</organism>
<dbReference type="Pfam" id="PF13116">
    <property type="entry name" value="YhdP"/>
    <property type="match status" value="1"/>
</dbReference>
<evidence type="ECO:0000313" key="3">
    <source>
        <dbReference type="EMBL" id="MBK1630861.1"/>
    </source>
</evidence>
<dbReference type="NCBIfam" id="TIGR02099">
    <property type="entry name" value="YhdP family protein"/>
    <property type="match status" value="1"/>
</dbReference>
<protein>
    <submittedName>
        <fullName evidence="3">TIGR02099 family protein</fullName>
    </submittedName>
</protein>
<reference evidence="3 4" key="1">
    <citation type="journal article" date="2020" name="Microorganisms">
        <title>Osmotic Adaptation and Compatible Solute Biosynthesis of Phototrophic Bacteria as Revealed from Genome Analyses.</title>
        <authorList>
            <person name="Imhoff J.F."/>
            <person name="Rahn T."/>
            <person name="Kunzel S."/>
            <person name="Keller A."/>
            <person name="Neulinger S.C."/>
        </authorList>
    </citation>
    <scope>NUCLEOTIDE SEQUENCE [LARGE SCALE GENOMIC DNA]</scope>
    <source>
        <strain evidence="3 4">DSM 6210</strain>
    </source>
</reference>
<evidence type="ECO:0000313" key="4">
    <source>
        <dbReference type="Proteomes" id="UP000748752"/>
    </source>
</evidence>
<dbReference type="PANTHER" id="PTHR38690:SF1">
    <property type="entry name" value="PROTEASE"/>
    <property type="match status" value="1"/>
</dbReference>
<name>A0ABS1CG15_9GAMM</name>
<accession>A0ABS1CG15</accession>